<accession>A0A9W9IMT0</accession>
<keyword evidence="3" id="KW-1185">Reference proteome</keyword>
<keyword evidence="1" id="KW-0812">Transmembrane</keyword>
<evidence type="ECO:0000313" key="3">
    <source>
        <dbReference type="Proteomes" id="UP001146351"/>
    </source>
</evidence>
<keyword evidence="1" id="KW-1133">Transmembrane helix</keyword>
<dbReference type="PANTHER" id="PTHR37845:SF1">
    <property type="entry name" value="SEQUENCE ORPHAN"/>
    <property type="match status" value="1"/>
</dbReference>
<feature type="transmembrane region" description="Helical" evidence="1">
    <location>
        <begin position="103"/>
        <end position="124"/>
    </location>
</feature>
<dbReference type="PANTHER" id="PTHR37845">
    <property type="entry name" value="SEQUENCE ORPHAN"/>
    <property type="match status" value="1"/>
</dbReference>
<dbReference type="AlphaFoldDB" id="A0A9W9IMT0"/>
<reference evidence="2" key="1">
    <citation type="submission" date="2022-11" db="EMBL/GenBank/DDBJ databases">
        <authorList>
            <person name="Petersen C."/>
        </authorList>
    </citation>
    <scope>NUCLEOTIDE SEQUENCE</scope>
    <source>
        <strain evidence="2">IBT 21917</strain>
    </source>
</reference>
<protein>
    <submittedName>
        <fullName evidence="2">Uncharacterized protein</fullName>
    </submittedName>
</protein>
<sequence length="274" mass="30437">MQHQGQELDRWNHSLRRLASDVGAATISASLVAPAVAIIDRAIVEKSSLNQSLLRGLRNHALNAVRSPRNFVFRLPFGLIWSLYAVTFMVANGTDSICDEMKYSAKGMATFVATTLVNVPMAVWKDIRFAQIYGTDQGNVKMQPPLQNRGVARAATAIFLLRDCVTIFGSFTLAPKLSEVIPDRVATHPHAKPIITQLTMPVLTQLVATPMHLLALDLYMRQQSVPLVDRIVQSQRYLPSTTVVRCIRIVPAFGFGCLANVELRSWLQARMNIK</sequence>
<feature type="transmembrane region" description="Helical" evidence="1">
    <location>
        <begin position="71"/>
        <end position="91"/>
    </location>
</feature>
<dbReference type="InterPro" id="IPR038781">
    <property type="entry name" value="C365.16-ike"/>
</dbReference>
<organism evidence="2 3">
    <name type="scientific">Penicillium capsulatum</name>
    <dbReference type="NCBI Taxonomy" id="69766"/>
    <lineage>
        <taxon>Eukaryota</taxon>
        <taxon>Fungi</taxon>
        <taxon>Dikarya</taxon>
        <taxon>Ascomycota</taxon>
        <taxon>Pezizomycotina</taxon>
        <taxon>Eurotiomycetes</taxon>
        <taxon>Eurotiomycetidae</taxon>
        <taxon>Eurotiales</taxon>
        <taxon>Aspergillaceae</taxon>
        <taxon>Penicillium</taxon>
    </lineage>
</organism>
<reference evidence="2" key="2">
    <citation type="journal article" date="2023" name="IMA Fungus">
        <title>Comparative genomic study of the Penicillium genus elucidates a diverse pangenome and 15 lateral gene transfer events.</title>
        <authorList>
            <person name="Petersen C."/>
            <person name="Sorensen T."/>
            <person name="Nielsen M.R."/>
            <person name="Sondergaard T.E."/>
            <person name="Sorensen J.L."/>
            <person name="Fitzpatrick D.A."/>
            <person name="Frisvad J.C."/>
            <person name="Nielsen K.L."/>
        </authorList>
    </citation>
    <scope>NUCLEOTIDE SEQUENCE</scope>
    <source>
        <strain evidence="2">IBT 21917</strain>
    </source>
</reference>
<comment type="caution">
    <text evidence="2">The sequence shown here is derived from an EMBL/GenBank/DDBJ whole genome shotgun (WGS) entry which is preliminary data.</text>
</comment>
<name>A0A9W9IMT0_9EURO</name>
<evidence type="ECO:0000313" key="2">
    <source>
        <dbReference type="EMBL" id="KAJ5180051.1"/>
    </source>
</evidence>
<dbReference type="Proteomes" id="UP001146351">
    <property type="component" value="Unassembled WGS sequence"/>
</dbReference>
<evidence type="ECO:0000256" key="1">
    <source>
        <dbReference type="SAM" id="Phobius"/>
    </source>
</evidence>
<keyword evidence="1" id="KW-0472">Membrane</keyword>
<dbReference type="OrthoDB" id="275936at2759"/>
<gene>
    <name evidence="2" type="ORF">N7492_003261</name>
</gene>
<proteinExistence type="predicted"/>
<dbReference type="GO" id="GO:0005739">
    <property type="term" value="C:mitochondrion"/>
    <property type="evidence" value="ECO:0007669"/>
    <property type="project" value="TreeGrafter"/>
</dbReference>
<dbReference type="EMBL" id="JAPQKO010000002">
    <property type="protein sequence ID" value="KAJ5180051.1"/>
    <property type="molecule type" value="Genomic_DNA"/>
</dbReference>